<keyword evidence="2" id="KW-0472">Membrane</keyword>
<protein>
    <submittedName>
        <fullName evidence="3">Uncharacterized protein</fullName>
    </submittedName>
</protein>
<dbReference type="EMBL" id="JAXCGZ010020851">
    <property type="protein sequence ID" value="KAK7065213.1"/>
    <property type="molecule type" value="Genomic_DNA"/>
</dbReference>
<name>A0AAN8ZVE7_HALRR</name>
<keyword evidence="2" id="KW-1133">Transmembrane helix</keyword>
<reference evidence="3 4" key="1">
    <citation type="submission" date="2023-11" db="EMBL/GenBank/DDBJ databases">
        <title>Halocaridina rubra genome assembly.</title>
        <authorList>
            <person name="Smith C."/>
        </authorList>
    </citation>
    <scope>NUCLEOTIDE SEQUENCE [LARGE SCALE GENOMIC DNA]</scope>
    <source>
        <strain evidence="3">EP-1</strain>
        <tissue evidence="3">Whole</tissue>
    </source>
</reference>
<dbReference type="AlphaFoldDB" id="A0AAN8ZVE7"/>
<sequence length="216" mass="23298">MSMDKVASSPAFPTIDGWPAEESPLNENETAALNVALGVGISVIANAEEPKERHTVADLASIEEATLSLPMLAPTDSSDVLLLPQELQLEANVSLKLQTLAEMSESLDVSMANTDSDSEDHSHSSSSKIASFYIGDEQACSRDNAAVCAQEEPLPNPPLQLMTRRVQISDQQTKMKTIEFIPPDGGYGWVIALAACVVNTWIVGFIKSYGVLYIHH</sequence>
<evidence type="ECO:0000256" key="2">
    <source>
        <dbReference type="SAM" id="Phobius"/>
    </source>
</evidence>
<evidence type="ECO:0000313" key="4">
    <source>
        <dbReference type="Proteomes" id="UP001381693"/>
    </source>
</evidence>
<feature type="transmembrane region" description="Helical" evidence="2">
    <location>
        <begin position="186"/>
        <end position="206"/>
    </location>
</feature>
<keyword evidence="4" id="KW-1185">Reference proteome</keyword>
<evidence type="ECO:0000256" key="1">
    <source>
        <dbReference type="SAM" id="MobiDB-lite"/>
    </source>
</evidence>
<feature type="region of interest" description="Disordered" evidence="1">
    <location>
        <begin position="1"/>
        <end position="24"/>
    </location>
</feature>
<accession>A0AAN8ZVE7</accession>
<proteinExistence type="predicted"/>
<gene>
    <name evidence="3" type="ORF">SK128_010437</name>
</gene>
<keyword evidence="2" id="KW-0812">Transmembrane</keyword>
<comment type="caution">
    <text evidence="3">The sequence shown here is derived from an EMBL/GenBank/DDBJ whole genome shotgun (WGS) entry which is preliminary data.</text>
</comment>
<evidence type="ECO:0000313" key="3">
    <source>
        <dbReference type="EMBL" id="KAK7065213.1"/>
    </source>
</evidence>
<dbReference type="Proteomes" id="UP001381693">
    <property type="component" value="Unassembled WGS sequence"/>
</dbReference>
<organism evidence="3 4">
    <name type="scientific">Halocaridina rubra</name>
    <name type="common">Hawaiian red shrimp</name>
    <dbReference type="NCBI Taxonomy" id="373956"/>
    <lineage>
        <taxon>Eukaryota</taxon>
        <taxon>Metazoa</taxon>
        <taxon>Ecdysozoa</taxon>
        <taxon>Arthropoda</taxon>
        <taxon>Crustacea</taxon>
        <taxon>Multicrustacea</taxon>
        <taxon>Malacostraca</taxon>
        <taxon>Eumalacostraca</taxon>
        <taxon>Eucarida</taxon>
        <taxon>Decapoda</taxon>
        <taxon>Pleocyemata</taxon>
        <taxon>Caridea</taxon>
        <taxon>Atyoidea</taxon>
        <taxon>Atyidae</taxon>
        <taxon>Halocaridina</taxon>
    </lineage>
</organism>